<sequence>MKQDATRNAAYTVDCEDYVHVVEFNPFESGDSGNLIAYGGNNFVFVGTCTFQEEEADVEGIQYKTLRTFHHGVRVDGIAWSPETRLDSLPPVIKFCTSAADMKIRLFTSDLQDKNEYKVLEGHSDFINGLVFDPREGQEIASVSDDHTCRIWNLEGIQTAHFVLHSPGMSVCWHPEETFKLMVAEKNGTIRFYDLLAQQAILSLESEQMPLMSAHWCLKNTFKVGAVAGNDWLIWDITRSRYFLSIFIYYLPKNQSLLLNDPLTYSCIPGPHCKAKIRLSYKRARVNGLLHNSHGFYRFTLRVTERIMQRRSFIEGCVCVCVCVCVYVHVHTHSHV</sequence>
<dbReference type="AlphaFoldDB" id="A0A4W2GIZ8"/>
<evidence type="ECO:0000256" key="22">
    <source>
        <dbReference type="PROSITE-ProRule" id="PRU00221"/>
    </source>
</evidence>
<keyword evidence="11" id="KW-0995">Kinetochore</keyword>
<dbReference type="GO" id="GO:0051301">
    <property type="term" value="P:cell division"/>
    <property type="evidence" value="ECO:0007669"/>
    <property type="project" value="UniProtKB-KW"/>
</dbReference>
<keyword evidence="6" id="KW-0132">Cell division</keyword>
<keyword evidence="4" id="KW-0158">Chromosome</keyword>
<keyword evidence="13" id="KW-0811">Translocation</keyword>
<evidence type="ECO:0000256" key="6">
    <source>
        <dbReference type="ARBA" id="ARBA00022618"/>
    </source>
</evidence>
<keyword evidence="10" id="KW-0159">Chromosome partition</keyword>
<dbReference type="GO" id="GO:0000776">
    <property type="term" value="C:kinetochore"/>
    <property type="evidence" value="ECO:0007669"/>
    <property type="project" value="UniProtKB-KW"/>
</dbReference>
<keyword evidence="3" id="KW-0813">Transport</keyword>
<gene>
    <name evidence="24" type="primary">NUP37</name>
</gene>
<dbReference type="InterPro" id="IPR019775">
    <property type="entry name" value="WD40_repeat_CS"/>
</dbReference>
<dbReference type="Proteomes" id="UP000429181">
    <property type="component" value="Chromosome 5"/>
</dbReference>
<evidence type="ECO:0000256" key="5">
    <source>
        <dbReference type="ARBA" id="ARBA00022574"/>
    </source>
</evidence>
<evidence type="ECO:0000256" key="4">
    <source>
        <dbReference type="ARBA" id="ARBA00022454"/>
    </source>
</evidence>
<feature type="transmembrane region" description="Helical" evidence="23">
    <location>
        <begin position="312"/>
        <end position="330"/>
    </location>
</feature>
<evidence type="ECO:0000256" key="17">
    <source>
        <dbReference type="ARBA" id="ARBA00023328"/>
    </source>
</evidence>
<evidence type="ECO:0000256" key="12">
    <source>
        <dbReference type="ARBA" id="ARBA00022927"/>
    </source>
</evidence>
<keyword evidence="12" id="KW-0653">Protein transport</keyword>
<dbReference type="GO" id="GO:0051028">
    <property type="term" value="P:mRNA transport"/>
    <property type="evidence" value="ECO:0007669"/>
    <property type="project" value="UniProtKB-KW"/>
</dbReference>
<dbReference type="Gene3D" id="2.130.10.10">
    <property type="entry name" value="YVTN repeat-like/Quinoprotein amine dehydrogenase"/>
    <property type="match status" value="1"/>
</dbReference>
<evidence type="ECO:0000256" key="14">
    <source>
        <dbReference type="ARBA" id="ARBA00023132"/>
    </source>
</evidence>
<accession>A0A4W2GIZ8</accession>
<dbReference type="SUPFAM" id="SSF50978">
    <property type="entry name" value="WD40 repeat-like"/>
    <property type="match status" value="1"/>
</dbReference>
<dbReference type="PANTHER" id="PTHR22806">
    <property type="entry name" value="NUCLEOPORIN NUP37 P37 -RELATED"/>
    <property type="match status" value="1"/>
</dbReference>
<keyword evidence="17" id="KW-0137">Centromere</keyword>
<evidence type="ECO:0000256" key="16">
    <source>
        <dbReference type="ARBA" id="ARBA00023306"/>
    </source>
</evidence>
<dbReference type="Ensembl" id="ENSBIXT00005028485.1">
    <property type="protein sequence ID" value="ENSBIXP00005016920.1"/>
    <property type="gene ID" value="ENSBIXG00005003453.1"/>
</dbReference>
<dbReference type="Pfam" id="PF00400">
    <property type="entry name" value="WD40"/>
    <property type="match status" value="1"/>
</dbReference>
<evidence type="ECO:0000256" key="7">
    <source>
        <dbReference type="ARBA" id="ARBA00022737"/>
    </source>
</evidence>
<organism evidence="24 25">
    <name type="scientific">Bos indicus x Bos taurus</name>
    <name type="common">Hybrid cattle</name>
    <dbReference type="NCBI Taxonomy" id="30522"/>
    <lineage>
        <taxon>Eukaryota</taxon>
        <taxon>Metazoa</taxon>
        <taxon>Chordata</taxon>
        <taxon>Craniata</taxon>
        <taxon>Vertebrata</taxon>
        <taxon>Euteleostomi</taxon>
        <taxon>Mammalia</taxon>
        <taxon>Eutheria</taxon>
        <taxon>Laurasiatheria</taxon>
        <taxon>Artiodactyla</taxon>
        <taxon>Ruminantia</taxon>
        <taxon>Pecora</taxon>
        <taxon>Bovidae</taxon>
        <taxon>Bovinae</taxon>
        <taxon>Bos</taxon>
    </lineage>
</organism>
<evidence type="ECO:0000256" key="23">
    <source>
        <dbReference type="SAM" id="Phobius"/>
    </source>
</evidence>
<keyword evidence="7" id="KW-0677">Repeat</keyword>
<proteinExistence type="predicted"/>
<dbReference type="GeneTree" id="ENSGT00390000010777"/>
<name>A0A4W2GIZ8_BOBOX</name>
<evidence type="ECO:0000256" key="2">
    <source>
        <dbReference type="ARBA" id="ARBA00004629"/>
    </source>
</evidence>
<keyword evidence="16" id="KW-0131">Cell cycle</keyword>
<protein>
    <recommendedName>
        <fullName evidence="20">Nucleoporin Nup37</fullName>
    </recommendedName>
    <alternativeName>
        <fullName evidence="21">Nup107-160 subcomplex subunit Nup37</fullName>
    </alternativeName>
</protein>
<dbReference type="GO" id="GO:0005654">
    <property type="term" value="C:nucleoplasm"/>
    <property type="evidence" value="ECO:0007669"/>
    <property type="project" value="Ensembl"/>
</dbReference>
<comment type="subunit">
    <text evidence="19">Component of the Nup107-160 subcomplex of the nuclear pore complex (NPC). The Nup107-160 subcomplex includes NUP160, NUP133, NUP107, NUP98, NUP85, NUP43, NUP37, SEH1 and SEC13.</text>
</comment>
<evidence type="ECO:0000256" key="15">
    <source>
        <dbReference type="ARBA" id="ARBA00023242"/>
    </source>
</evidence>
<dbReference type="SMART" id="SM00320">
    <property type="entry name" value="WD40"/>
    <property type="match status" value="3"/>
</dbReference>
<evidence type="ECO:0000313" key="24">
    <source>
        <dbReference type="Ensembl" id="ENSBIXP00005016920.1"/>
    </source>
</evidence>
<dbReference type="PROSITE" id="PS50294">
    <property type="entry name" value="WD_REPEATS_REGION"/>
    <property type="match status" value="1"/>
</dbReference>
<keyword evidence="23" id="KW-1133">Transmembrane helix</keyword>
<evidence type="ECO:0000256" key="10">
    <source>
        <dbReference type="ARBA" id="ARBA00022829"/>
    </source>
</evidence>
<evidence type="ECO:0000256" key="11">
    <source>
        <dbReference type="ARBA" id="ARBA00022838"/>
    </source>
</evidence>
<dbReference type="PANTHER" id="PTHR22806:SF0">
    <property type="entry name" value="NUCLEOPORIN NUP37"/>
    <property type="match status" value="1"/>
</dbReference>
<evidence type="ECO:0000256" key="19">
    <source>
        <dbReference type="ARBA" id="ARBA00062724"/>
    </source>
</evidence>
<keyword evidence="23" id="KW-0472">Membrane</keyword>
<reference evidence="24" key="2">
    <citation type="submission" date="2025-08" db="UniProtKB">
        <authorList>
            <consortium name="Ensembl"/>
        </authorList>
    </citation>
    <scope>IDENTIFICATION</scope>
</reference>
<evidence type="ECO:0000256" key="13">
    <source>
        <dbReference type="ARBA" id="ARBA00023010"/>
    </source>
</evidence>
<comment type="function">
    <text evidence="18">Component of the Nup107-160 subcomplex of the nuclear pore complex (NPC). The Nup107-160 subcomplex is required for the assembly of a functional NPC. The Nup107-160 subcomplex is also required for normal kinetochore microtubule attachment, mitotic progression and chromosome segregation.</text>
</comment>
<evidence type="ECO:0000256" key="8">
    <source>
        <dbReference type="ARBA" id="ARBA00022776"/>
    </source>
</evidence>
<evidence type="ECO:0000256" key="9">
    <source>
        <dbReference type="ARBA" id="ARBA00022816"/>
    </source>
</evidence>
<dbReference type="PROSITE" id="PS00678">
    <property type="entry name" value="WD_REPEATS_1"/>
    <property type="match status" value="1"/>
</dbReference>
<dbReference type="GO" id="GO:0031080">
    <property type="term" value="C:nuclear pore outer ring"/>
    <property type="evidence" value="ECO:0007669"/>
    <property type="project" value="Ensembl"/>
</dbReference>
<evidence type="ECO:0000256" key="18">
    <source>
        <dbReference type="ARBA" id="ARBA00053706"/>
    </source>
</evidence>
<evidence type="ECO:0000256" key="3">
    <source>
        <dbReference type="ARBA" id="ARBA00022448"/>
    </source>
</evidence>
<keyword evidence="8" id="KW-0498">Mitosis</keyword>
<evidence type="ECO:0000256" key="1">
    <source>
        <dbReference type="ARBA" id="ARBA00004567"/>
    </source>
</evidence>
<dbReference type="GO" id="GO:0007059">
    <property type="term" value="P:chromosome segregation"/>
    <property type="evidence" value="ECO:0007669"/>
    <property type="project" value="UniProtKB-KW"/>
</dbReference>
<comment type="subcellular location">
    <subcellularLocation>
        <location evidence="2">Chromosome</location>
        <location evidence="2">Centromere</location>
        <location evidence="2">Kinetochore</location>
    </subcellularLocation>
    <subcellularLocation>
        <location evidence="1">Nucleus</location>
        <location evidence="1">Nuclear pore complex</location>
    </subcellularLocation>
</comment>
<dbReference type="InterPro" id="IPR037626">
    <property type="entry name" value="NUP37"/>
</dbReference>
<dbReference type="InterPro" id="IPR001680">
    <property type="entry name" value="WD40_rpt"/>
</dbReference>
<dbReference type="FunFam" id="2.130.10.10:FF:000168">
    <property type="entry name" value="Nucleoporin Nup37"/>
    <property type="match status" value="1"/>
</dbReference>
<keyword evidence="14" id="KW-0906">Nuclear pore complex</keyword>
<dbReference type="InterPro" id="IPR036322">
    <property type="entry name" value="WD40_repeat_dom_sf"/>
</dbReference>
<keyword evidence="9" id="KW-0509">mRNA transport</keyword>
<keyword evidence="23" id="KW-0812">Transmembrane</keyword>
<dbReference type="GO" id="GO:0015031">
    <property type="term" value="P:protein transport"/>
    <property type="evidence" value="ECO:0007669"/>
    <property type="project" value="UniProtKB-KW"/>
</dbReference>
<keyword evidence="5 22" id="KW-0853">WD repeat</keyword>
<reference evidence="24 25" key="1">
    <citation type="submission" date="2018-11" db="EMBL/GenBank/DDBJ databases">
        <title>Haplotype-resolved cattle genomes.</title>
        <authorList>
            <person name="Low W.Y."/>
            <person name="Tearle R."/>
            <person name="Bickhart D.M."/>
            <person name="Rosen B.D."/>
            <person name="Koren S."/>
            <person name="Rhie A."/>
            <person name="Hiendleder S."/>
            <person name="Phillippy A.M."/>
            <person name="Smith T.P.L."/>
            <person name="Williams J.L."/>
        </authorList>
    </citation>
    <scope>NUCLEOTIDE SEQUENCE [LARGE SCALE GENOMIC DNA]</scope>
</reference>
<keyword evidence="15" id="KW-0539">Nucleus</keyword>
<evidence type="ECO:0000256" key="20">
    <source>
        <dbReference type="ARBA" id="ARBA00068271"/>
    </source>
</evidence>
<feature type="repeat" description="WD" evidence="22">
    <location>
        <begin position="120"/>
        <end position="155"/>
    </location>
</feature>
<dbReference type="InterPro" id="IPR015943">
    <property type="entry name" value="WD40/YVTN_repeat-like_dom_sf"/>
</dbReference>
<evidence type="ECO:0000256" key="21">
    <source>
        <dbReference type="ARBA" id="ARBA00076652"/>
    </source>
</evidence>
<dbReference type="PROSITE" id="PS50082">
    <property type="entry name" value="WD_REPEATS_2"/>
    <property type="match status" value="1"/>
</dbReference>
<evidence type="ECO:0000313" key="25">
    <source>
        <dbReference type="Proteomes" id="UP000429181"/>
    </source>
</evidence>